<evidence type="ECO:0008006" key="10">
    <source>
        <dbReference type="Google" id="ProtNLM"/>
    </source>
</evidence>
<feature type="transmembrane region" description="Helical" evidence="7">
    <location>
        <begin position="16"/>
        <end position="38"/>
    </location>
</feature>
<dbReference type="GO" id="GO:0140042">
    <property type="term" value="P:lipid droplet formation"/>
    <property type="evidence" value="ECO:0007669"/>
    <property type="project" value="UniProtKB-ARBA"/>
</dbReference>
<feature type="transmembrane region" description="Helical" evidence="7">
    <location>
        <begin position="361"/>
        <end position="394"/>
    </location>
</feature>
<dbReference type="Proteomes" id="UP000094801">
    <property type="component" value="Unassembled WGS sequence"/>
</dbReference>
<keyword evidence="5" id="KW-0443">Lipid metabolism</keyword>
<evidence type="ECO:0000256" key="2">
    <source>
        <dbReference type="ARBA" id="ARBA00022692"/>
    </source>
</evidence>
<evidence type="ECO:0000313" key="9">
    <source>
        <dbReference type="Proteomes" id="UP000094801"/>
    </source>
</evidence>
<keyword evidence="6 7" id="KW-0472">Membrane</keyword>
<accession>A0A1E4SXV5</accession>
<dbReference type="OrthoDB" id="3990054at2759"/>
<reference evidence="9" key="1">
    <citation type="submission" date="2016-04" db="EMBL/GenBank/DDBJ databases">
        <title>Comparative genomics of biotechnologically important yeasts.</title>
        <authorList>
            <consortium name="DOE Joint Genome Institute"/>
            <person name="Riley R."/>
            <person name="Haridas S."/>
            <person name="Wolfe K.H."/>
            <person name="Lopes M.R."/>
            <person name="Hittinger C.T."/>
            <person name="Goker M."/>
            <person name="Salamov A."/>
            <person name="Wisecaver J."/>
            <person name="Long T.M."/>
            <person name="Aerts A.L."/>
            <person name="Barry K."/>
            <person name="Choi C."/>
            <person name="Clum A."/>
            <person name="Coughlan A.Y."/>
            <person name="Deshpande S."/>
            <person name="Douglass A.P."/>
            <person name="Hanson S.J."/>
            <person name="Klenk H.-P."/>
            <person name="Labutti K."/>
            <person name="Lapidus A."/>
            <person name="Lindquist E."/>
            <person name="Lipzen A."/>
            <person name="Meier-Kolthoff J.P."/>
            <person name="Ohm R.A."/>
            <person name="Otillar R.P."/>
            <person name="Pangilinan J."/>
            <person name="Peng Y."/>
            <person name="Rokas A."/>
            <person name="Rosa C.A."/>
            <person name="Scheuner C."/>
            <person name="Sibirny A.A."/>
            <person name="Slot J.C."/>
            <person name="Stielow J.B."/>
            <person name="Sun H."/>
            <person name="Kurtzman C.P."/>
            <person name="Blackwell M."/>
            <person name="Grigoriev I.V."/>
            <person name="Jeffries T.W."/>
        </authorList>
    </citation>
    <scope>NUCLEOTIDE SEQUENCE [LARGE SCALE GENOMIC DNA]</scope>
    <source>
        <strain evidence="9">NRRL YB-2248</strain>
    </source>
</reference>
<dbReference type="EMBL" id="KV453857">
    <property type="protein sequence ID" value="ODV84321.1"/>
    <property type="molecule type" value="Genomic_DNA"/>
</dbReference>
<dbReference type="Pfam" id="PF06775">
    <property type="entry name" value="Seipin"/>
    <property type="match status" value="1"/>
</dbReference>
<evidence type="ECO:0000256" key="6">
    <source>
        <dbReference type="ARBA" id="ARBA00023136"/>
    </source>
</evidence>
<keyword evidence="2 7" id="KW-0812">Transmembrane</keyword>
<protein>
    <recommendedName>
        <fullName evidence="10">Seipin</fullName>
    </recommendedName>
</protein>
<evidence type="ECO:0000256" key="1">
    <source>
        <dbReference type="ARBA" id="ARBA00004477"/>
    </source>
</evidence>
<evidence type="ECO:0000313" key="8">
    <source>
        <dbReference type="EMBL" id="ODV84321.1"/>
    </source>
</evidence>
<dbReference type="GO" id="GO:0006629">
    <property type="term" value="P:lipid metabolic process"/>
    <property type="evidence" value="ECO:0007669"/>
    <property type="project" value="UniProtKB-KW"/>
</dbReference>
<keyword evidence="3" id="KW-0256">Endoplasmic reticulum</keyword>
<proteinExistence type="predicted"/>
<sequence length="453" mass="52694">MHINIAIPLKLTRTTIYFLLTASSIFLILLPWSVITYIRFHSTIIPTPIFKRQLDLNYEFRDRGAYALINGWELYSRLVGYGASGESGSGMAGLSDFVSDFEVNLKFKCECLDTNGLIGSGLVASRFSILDDSVLNHELKPWELDLKVVDLKSQYVNLWPITDNLRRSLLFDDNSNYLTNSDNLWSWPTERLEADQHYLLDQQHQRSDGLKHETQQKSIFHLWKFWTSQQHIHRGVVGGGGEILHQKYGVYYTITRYFPISCPMLPSTLMTAKKSKLIPPFLTYFLPPILTEQLDYEPTRQLKLMSLQLNAGLFNAWNMKNQEDIARHMKIVIEFNRPFVFFKDLELEVVRKFKGVRWIIYNYPTLSFLIGVSICWAVSSIICLSVSMLLYWYLTSEKTEMNEDDTYVTKTHLSKSFGSKEKDDLDYNLIKKEDPEDESRRVALKNLNKLLQQ</sequence>
<dbReference type="InterPro" id="IPR009617">
    <property type="entry name" value="Seipin"/>
</dbReference>
<evidence type="ECO:0000256" key="7">
    <source>
        <dbReference type="SAM" id="Phobius"/>
    </source>
</evidence>
<organism evidence="8 9">
    <name type="scientific">[Candida] arabinofermentans NRRL YB-2248</name>
    <dbReference type="NCBI Taxonomy" id="983967"/>
    <lineage>
        <taxon>Eukaryota</taxon>
        <taxon>Fungi</taxon>
        <taxon>Dikarya</taxon>
        <taxon>Ascomycota</taxon>
        <taxon>Saccharomycotina</taxon>
        <taxon>Pichiomycetes</taxon>
        <taxon>Pichiales</taxon>
        <taxon>Pichiaceae</taxon>
        <taxon>Ogataea</taxon>
        <taxon>Ogataea/Candida clade</taxon>
    </lineage>
</organism>
<name>A0A1E4SXV5_9ASCO</name>
<evidence type="ECO:0000256" key="5">
    <source>
        <dbReference type="ARBA" id="ARBA00023098"/>
    </source>
</evidence>
<dbReference type="GO" id="GO:0005789">
    <property type="term" value="C:endoplasmic reticulum membrane"/>
    <property type="evidence" value="ECO:0007669"/>
    <property type="project" value="UniProtKB-SubCell"/>
</dbReference>
<dbReference type="AlphaFoldDB" id="A0A1E4SXV5"/>
<evidence type="ECO:0000256" key="3">
    <source>
        <dbReference type="ARBA" id="ARBA00022824"/>
    </source>
</evidence>
<keyword evidence="4 7" id="KW-1133">Transmembrane helix</keyword>
<evidence type="ECO:0000256" key="4">
    <source>
        <dbReference type="ARBA" id="ARBA00022989"/>
    </source>
</evidence>
<comment type="subcellular location">
    <subcellularLocation>
        <location evidence="1">Endoplasmic reticulum membrane</location>
        <topology evidence="1">Multi-pass membrane protein</topology>
    </subcellularLocation>
</comment>
<gene>
    <name evidence="8" type="ORF">CANARDRAFT_208391</name>
</gene>
<keyword evidence="9" id="KW-1185">Reference proteome</keyword>